<name>A0A0M6Z5Z2_9HYPH</name>
<feature type="region of interest" description="Disordered" evidence="1">
    <location>
        <begin position="146"/>
        <end position="167"/>
    </location>
</feature>
<sequence>MSGHDETGGDFWSRRKVAVRKAEQAELAEKEADAVAEERAELEQKSDQEILEELGLPDPDTLTKEDDFSGFLSATVPERLRRRALRKLWGINPVLANLDGLVDYGDDFTDAATVVENMQTVYRIGKGMLDQFAQAEDEEIDVLAANDENPLPADADKTSSEEPEENTALHNDYIENEKASVQLTQADQVVQADEMRANPTQIQETEEIPIDAEPRNVRRRLRFDYS</sequence>
<feature type="region of interest" description="Disordered" evidence="1">
    <location>
        <begin position="29"/>
        <end position="50"/>
    </location>
</feature>
<accession>A0A0M6Z5Z2</accession>
<organism evidence="2 3">
    <name type="scientific">Roseibium album</name>
    <dbReference type="NCBI Taxonomy" id="311410"/>
    <lineage>
        <taxon>Bacteria</taxon>
        <taxon>Pseudomonadati</taxon>
        <taxon>Pseudomonadota</taxon>
        <taxon>Alphaproteobacteria</taxon>
        <taxon>Hyphomicrobiales</taxon>
        <taxon>Stappiaceae</taxon>
        <taxon>Roseibium</taxon>
    </lineage>
</organism>
<reference evidence="3" key="1">
    <citation type="submission" date="2015-07" db="EMBL/GenBank/DDBJ databases">
        <authorList>
            <person name="Rodrigo-Torres Lidia"/>
            <person name="Arahal R.David."/>
        </authorList>
    </citation>
    <scope>NUCLEOTIDE SEQUENCE [LARGE SCALE GENOMIC DNA]</scope>
    <source>
        <strain evidence="3">CECT 5096</strain>
    </source>
</reference>
<dbReference type="InterPro" id="IPR021735">
    <property type="entry name" value="DUF3306"/>
</dbReference>
<dbReference type="GeneID" id="97670093"/>
<dbReference type="STRING" id="311410.LA5095_01467"/>
<evidence type="ECO:0000256" key="1">
    <source>
        <dbReference type="SAM" id="MobiDB-lite"/>
    </source>
</evidence>
<feature type="compositionally biased region" description="Basic and acidic residues" evidence="1">
    <location>
        <begin position="29"/>
        <end position="48"/>
    </location>
</feature>
<gene>
    <name evidence="2" type="ORF">LA5096_02722</name>
</gene>
<dbReference type="EMBL" id="CXWC01000010">
    <property type="protein sequence ID" value="CTQ70939.1"/>
    <property type="molecule type" value="Genomic_DNA"/>
</dbReference>
<evidence type="ECO:0008006" key="4">
    <source>
        <dbReference type="Google" id="ProtNLM"/>
    </source>
</evidence>
<proteinExistence type="predicted"/>
<keyword evidence="3" id="KW-1185">Reference proteome</keyword>
<evidence type="ECO:0000313" key="2">
    <source>
        <dbReference type="EMBL" id="CTQ70939.1"/>
    </source>
</evidence>
<dbReference type="AlphaFoldDB" id="A0A0M6Z5Z2"/>
<dbReference type="OrthoDB" id="8100830at2"/>
<dbReference type="RefSeq" id="WP_055113509.1">
    <property type="nucleotide sequence ID" value="NZ_CXWA01000001.1"/>
</dbReference>
<dbReference type="Pfam" id="PF11748">
    <property type="entry name" value="DUF3306"/>
    <property type="match status" value="1"/>
</dbReference>
<protein>
    <recommendedName>
        <fullName evidence="4">DUF3306 domain-containing protein</fullName>
    </recommendedName>
</protein>
<dbReference type="Proteomes" id="UP000049983">
    <property type="component" value="Unassembled WGS sequence"/>
</dbReference>
<evidence type="ECO:0000313" key="3">
    <source>
        <dbReference type="Proteomes" id="UP000049983"/>
    </source>
</evidence>